<reference evidence="1" key="2">
    <citation type="submission" date="2021-02" db="EMBL/GenBank/DDBJ databases">
        <authorList>
            <person name="Kimball J.A."/>
            <person name="Haas M.W."/>
            <person name="Macchietto M."/>
            <person name="Kono T."/>
            <person name="Duquette J."/>
            <person name="Shao M."/>
        </authorList>
    </citation>
    <scope>NUCLEOTIDE SEQUENCE</scope>
    <source>
        <tissue evidence="1">Fresh leaf tissue</tissue>
    </source>
</reference>
<reference evidence="1" key="1">
    <citation type="journal article" date="2021" name="bioRxiv">
        <title>Whole Genome Assembly and Annotation of Northern Wild Rice, Zizania palustris L., Supports a Whole Genome Duplication in the Zizania Genus.</title>
        <authorList>
            <person name="Haas M."/>
            <person name="Kono T."/>
            <person name="Macchietto M."/>
            <person name="Millas R."/>
            <person name="McGilp L."/>
            <person name="Shao M."/>
            <person name="Duquette J."/>
            <person name="Hirsch C.N."/>
            <person name="Kimball J."/>
        </authorList>
    </citation>
    <scope>NUCLEOTIDE SEQUENCE</scope>
    <source>
        <tissue evidence="1">Fresh leaf tissue</tissue>
    </source>
</reference>
<sequence>MARRVRLCTQPWPPGPRAVAGSSPSEYLKFFDGTDRGDGLLAAAATGRQAIANSTTATSSSVAVQRTISRWTRGAKVMERGTGQGQHLGGQQG</sequence>
<proteinExistence type="predicted"/>
<keyword evidence="2" id="KW-1185">Reference proteome</keyword>
<accession>A0A8J5VFI3</accession>
<evidence type="ECO:0000313" key="1">
    <source>
        <dbReference type="EMBL" id="KAG8045738.1"/>
    </source>
</evidence>
<gene>
    <name evidence="1" type="ORF">GUJ93_ZPchr0008g12487</name>
</gene>
<dbReference type="Proteomes" id="UP000729402">
    <property type="component" value="Unassembled WGS sequence"/>
</dbReference>
<dbReference type="EMBL" id="JAAALK010000290">
    <property type="protein sequence ID" value="KAG8045738.1"/>
    <property type="molecule type" value="Genomic_DNA"/>
</dbReference>
<dbReference type="AlphaFoldDB" id="A0A8J5VFI3"/>
<comment type="caution">
    <text evidence="1">The sequence shown here is derived from an EMBL/GenBank/DDBJ whole genome shotgun (WGS) entry which is preliminary data.</text>
</comment>
<name>A0A8J5VFI3_ZIZPA</name>
<organism evidence="1 2">
    <name type="scientific">Zizania palustris</name>
    <name type="common">Northern wild rice</name>
    <dbReference type="NCBI Taxonomy" id="103762"/>
    <lineage>
        <taxon>Eukaryota</taxon>
        <taxon>Viridiplantae</taxon>
        <taxon>Streptophyta</taxon>
        <taxon>Embryophyta</taxon>
        <taxon>Tracheophyta</taxon>
        <taxon>Spermatophyta</taxon>
        <taxon>Magnoliopsida</taxon>
        <taxon>Liliopsida</taxon>
        <taxon>Poales</taxon>
        <taxon>Poaceae</taxon>
        <taxon>BOP clade</taxon>
        <taxon>Oryzoideae</taxon>
        <taxon>Oryzeae</taxon>
        <taxon>Zizaniinae</taxon>
        <taxon>Zizania</taxon>
    </lineage>
</organism>
<evidence type="ECO:0000313" key="2">
    <source>
        <dbReference type="Proteomes" id="UP000729402"/>
    </source>
</evidence>
<protein>
    <submittedName>
        <fullName evidence="1">Uncharacterized protein</fullName>
    </submittedName>
</protein>